<organism evidence="2 3">
    <name type="scientific">Campylobacter gracilis RM3268</name>
    <dbReference type="NCBI Taxonomy" id="553220"/>
    <lineage>
        <taxon>Bacteria</taxon>
        <taxon>Pseudomonadati</taxon>
        <taxon>Campylobacterota</taxon>
        <taxon>Epsilonproteobacteria</taxon>
        <taxon>Campylobacterales</taxon>
        <taxon>Campylobacteraceae</taxon>
        <taxon>Campylobacter</taxon>
    </lineage>
</organism>
<keyword evidence="1" id="KW-0812">Transmembrane</keyword>
<name>C8PIX3_9BACT</name>
<protein>
    <submittedName>
        <fullName evidence="2">Uncharacterized protein</fullName>
    </submittedName>
</protein>
<accession>C8PIX3</accession>
<evidence type="ECO:0000313" key="3">
    <source>
        <dbReference type="Proteomes" id="UP000005709"/>
    </source>
</evidence>
<keyword evidence="1" id="KW-0472">Membrane</keyword>
<dbReference type="EMBL" id="ACYG01000027">
    <property type="protein sequence ID" value="EEV16878.1"/>
    <property type="molecule type" value="Genomic_DNA"/>
</dbReference>
<feature type="transmembrane region" description="Helical" evidence="1">
    <location>
        <begin position="21"/>
        <end position="40"/>
    </location>
</feature>
<keyword evidence="3" id="KW-1185">Reference proteome</keyword>
<keyword evidence="1" id="KW-1133">Transmembrane helix</keyword>
<comment type="caution">
    <text evidence="2">The sequence shown here is derived from an EMBL/GenBank/DDBJ whole genome shotgun (WGS) entry which is preliminary data.</text>
</comment>
<sequence length="216" mass="25513">MEFQSYKSEMPLFMIKDYWTKISTECYLILAVFLVIFLFFCRGSAWAYQFLGAVTFLVGILFINKHKFLNFYSDRIEYNSLCKNYNDVYSVHKSVKASNFDKIAIYKFSGLVIEDACKYNANITRFKKFLLLILSYALHPINLLCFGVLKILRRIDSINLNVLILLDSTHSNYFAIPLTMLSEYERVNLKKYLKDKLNLNLDNIEIRDRFIDINFI</sequence>
<proteinExistence type="predicted"/>
<dbReference type="STRING" id="824.CGRAC_0971"/>
<feature type="transmembrane region" description="Helical" evidence="1">
    <location>
        <begin position="46"/>
        <end position="63"/>
    </location>
</feature>
<evidence type="ECO:0000256" key="1">
    <source>
        <dbReference type="SAM" id="Phobius"/>
    </source>
</evidence>
<dbReference type="Proteomes" id="UP000005709">
    <property type="component" value="Unassembled WGS sequence"/>
</dbReference>
<dbReference type="AlphaFoldDB" id="C8PIX3"/>
<reference evidence="2 3" key="1">
    <citation type="submission" date="2009-07" db="EMBL/GenBank/DDBJ databases">
        <authorList>
            <person name="Madupu R."/>
            <person name="Sebastian Y."/>
            <person name="Durkin A.S."/>
            <person name="Torralba M."/>
            <person name="Methe B."/>
            <person name="Sutton G.G."/>
            <person name="Strausberg R.L."/>
            <person name="Nelson K.E."/>
        </authorList>
    </citation>
    <scope>NUCLEOTIDE SEQUENCE [LARGE SCALE GENOMIC DNA]</scope>
    <source>
        <strain evidence="2 3">RM3268</strain>
    </source>
</reference>
<dbReference type="RefSeq" id="WP_005871727.1">
    <property type="nucleotide sequence ID" value="NZ_ACYG01000027.1"/>
</dbReference>
<gene>
    <name evidence="2" type="ORF">CAMGR0001_1172</name>
</gene>
<evidence type="ECO:0000313" key="2">
    <source>
        <dbReference type="EMBL" id="EEV16878.1"/>
    </source>
</evidence>
<feature type="transmembrane region" description="Helical" evidence="1">
    <location>
        <begin position="129"/>
        <end position="152"/>
    </location>
</feature>